<evidence type="ECO:0000259" key="3">
    <source>
        <dbReference type="PROSITE" id="PS01124"/>
    </source>
</evidence>
<dbReference type="Gene3D" id="1.10.10.60">
    <property type="entry name" value="Homeodomain-like"/>
    <property type="match status" value="2"/>
</dbReference>
<dbReference type="EMBL" id="CP098755">
    <property type="protein sequence ID" value="USG66114.1"/>
    <property type="molecule type" value="Genomic_DNA"/>
</dbReference>
<keyword evidence="1" id="KW-0805">Transcription regulation</keyword>
<evidence type="ECO:0000256" key="2">
    <source>
        <dbReference type="ARBA" id="ARBA00023163"/>
    </source>
</evidence>
<evidence type="ECO:0000313" key="4">
    <source>
        <dbReference type="EMBL" id="USG66114.1"/>
    </source>
</evidence>
<evidence type="ECO:0000256" key="1">
    <source>
        <dbReference type="ARBA" id="ARBA00023015"/>
    </source>
</evidence>
<accession>A0ABY4WGX0</accession>
<dbReference type="InterPro" id="IPR009057">
    <property type="entry name" value="Homeodomain-like_sf"/>
</dbReference>
<sequence length="224" mass="25660">MESSSLQDFRAQFYPSAQEQYVSLSLAIPVALFDYAADQLATSPNMHFEFDRLIKGQAFRCYYFENDTRSMVLVKRLIADFENANRSPLMMEASALELLNMHMNQLFFLTPRPNGLSKGDIQKLHRAKQILESCMTDPPSLLALAKMVGLNDFKLKTGFKACFGMTVFEYLRHVRLDHAMMLLREQTANVTEAAMIVGYSNVSAFSEQFIRKFGIRPSSIKKYY</sequence>
<dbReference type="SUPFAM" id="SSF46689">
    <property type="entry name" value="Homeodomain-like"/>
    <property type="match status" value="2"/>
</dbReference>
<dbReference type="Pfam" id="PF12833">
    <property type="entry name" value="HTH_18"/>
    <property type="match status" value="1"/>
</dbReference>
<dbReference type="RefSeq" id="WP_251873192.1">
    <property type="nucleotide sequence ID" value="NZ_CP098755.1"/>
</dbReference>
<dbReference type="InterPro" id="IPR053142">
    <property type="entry name" value="PchR_regulatory_protein"/>
</dbReference>
<dbReference type="PROSITE" id="PS01124">
    <property type="entry name" value="HTH_ARAC_FAMILY_2"/>
    <property type="match status" value="1"/>
</dbReference>
<organism evidence="4 5">
    <name type="scientific">Brevibacillus ruminantium</name>
    <dbReference type="NCBI Taxonomy" id="2950604"/>
    <lineage>
        <taxon>Bacteria</taxon>
        <taxon>Bacillati</taxon>
        <taxon>Bacillota</taxon>
        <taxon>Bacilli</taxon>
        <taxon>Bacillales</taxon>
        <taxon>Paenibacillaceae</taxon>
        <taxon>Brevibacillus</taxon>
    </lineage>
</organism>
<name>A0ABY4WGX0_9BACL</name>
<evidence type="ECO:0000313" key="5">
    <source>
        <dbReference type="Proteomes" id="UP001056500"/>
    </source>
</evidence>
<dbReference type="SMART" id="SM00342">
    <property type="entry name" value="HTH_ARAC"/>
    <property type="match status" value="1"/>
</dbReference>
<protein>
    <submittedName>
        <fullName evidence="4">AraC family transcriptional regulator</fullName>
    </submittedName>
</protein>
<feature type="domain" description="HTH araC/xylS-type" evidence="3">
    <location>
        <begin position="125"/>
        <end position="223"/>
    </location>
</feature>
<dbReference type="PANTHER" id="PTHR47893">
    <property type="entry name" value="REGULATORY PROTEIN PCHR"/>
    <property type="match status" value="1"/>
</dbReference>
<dbReference type="PANTHER" id="PTHR47893:SF1">
    <property type="entry name" value="REGULATORY PROTEIN PCHR"/>
    <property type="match status" value="1"/>
</dbReference>
<dbReference type="Proteomes" id="UP001056500">
    <property type="component" value="Chromosome"/>
</dbReference>
<reference evidence="4" key="1">
    <citation type="submission" date="2022-06" db="EMBL/GenBank/DDBJ databases">
        <title>Genome sequencing of Brevibacillus sp. BB3-R1.</title>
        <authorList>
            <person name="Heo J."/>
            <person name="Lee D."/>
            <person name="Won M."/>
            <person name="Han B.-H."/>
            <person name="Hong S.-B."/>
            <person name="Kwon S.-W."/>
        </authorList>
    </citation>
    <scope>NUCLEOTIDE SEQUENCE</scope>
    <source>
        <strain evidence="4">BB3-R1</strain>
    </source>
</reference>
<gene>
    <name evidence="4" type="ORF">NDK47_01895</name>
</gene>
<dbReference type="InterPro" id="IPR018060">
    <property type="entry name" value="HTH_AraC"/>
</dbReference>
<keyword evidence="5" id="KW-1185">Reference proteome</keyword>
<keyword evidence="2" id="KW-0804">Transcription</keyword>
<proteinExistence type="predicted"/>